<dbReference type="Gene3D" id="3.40.50.720">
    <property type="entry name" value="NAD(P)-binding Rossmann-like Domain"/>
    <property type="match status" value="1"/>
</dbReference>
<dbReference type="InterPro" id="IPR050425">
    <property type="entry name" value="NAD(P)_dehydrat-like"/>
</dbReference>
<dbReference type="FunFam" id="3.40.50.720:FF:000085">
    <property type="entry name" value="Dihydroflavonol reductase"/>
    <property type="match status" value="1"/>
</dbReference>
<reference evidence="5 6" key="1">
    <citation type="journal article" date="2020" name="Nat. Commun.">
        <title>Genome of Tripterygium wilfordii and identification of cytochrome P450 involved in triptolide biosynthesis.</title>
        <authorList>
            <person name="Tu L."/>
            <person name="Su P."/>
            <person name="Zhang Z."/>
            <person name="Gao L."/>
            <person name="Wang J."/>
            <person name="Hu T."/>
            <person name="Zhou J."/>
            <person name="Zhang Y."/>
            <person name="Zhao Y."/>
            <person name="Liu Y."/>
            <person name="Song Y."/>
            <person name="Tong Y."/>
            <person name="Lu Y."/>
            <person name="Yang J."/>
            <person name="Xu C."/>
            <person name="Jia M."/>
            <person name="Peters R.J."/>
            <person name="Huang L."/>
            <person name="Gao W."/>
        </authorList>
    </citation>
    <scope>NUCLEOTIDE SEQUENCE [LARGE SCALE GENOMIC DNA]</scope>
    <source>
        <strain evidence="6">cv. XIE 37</strain>
        <tissue evidence="5">Leaf</tissue>
    </source>
</reference>
<evidence type="ECO:0000256" key="1">
    <source>
        <dbReference type="ARBA" id="ARBA00022857"/>
    </source>
</evidence>
<evidence type="ECO:0000313" key="5">
    <source>
        <dbReference type="EMBL" id="KAF5739572.1"/>
    </source>
</evidence>
<feature type="domain" description="NAD-dependent epimerase/dehydratase" evidence="4">
    <location>
        <begin position="8"/>
        <end position="245"/>
    </location>
</feature>
<keyword evidence="6" id="KW-1185">Reference proteome</keyword>
<protein>
    <recommendedName>
        <fullName evidence="4">NAD-dependent epimerase/dehydratase domain-containing protein</fullName>
    </recommendedName>
</protein>
<comment type="similarity">
    <text evidence="3">Belongs to the NAD(P)-dependent epimerase/dehydratase family. Dihydroflavonol-4-reductase subfamily.</text>
</comment>
<sequence length="323" mass="36119">MKENKGTVCVTGGTGYIASWLIMRLLENGYSVNTTIRPHPERKRDMSFLKNLPGAPENLHIFEAELSNPESFDEAIQGCIGVFHLAASIDLGKGESVEVLTRRSINAVLEILKSCLKSKTVKRVVYTSSQSAVIANGKNVEVMDESFWSSVDNRQAKQAYTISKTLTEKAALEFAEEHGLELVTVILPFVVGPFICPQFPISVRMILAMVLGDNNYYPMIYNSSMVHIDDVVRAHIFLFEHPDAKGRYICSSEKLTLLDMAKLLSAKYPEFPIPSIEYLKEIKGYKMPGLSSKKLLESGFEFKYGVDEMFDGAIECCKEKGYL</sequence>
<dbReference type="Proteomes" id="UP000593562">
    <property type="component" value="Unassembled WGS sequence"/>
</dbReference>
<evidence type="ECO:0000259" key="4">
    <source>
        <dbReference type="Pfam" id="PF01370"/>
    </source>
</evidence>
<dbReference type="GO" id="GO:0016616">
    <property type="term" value="F:oxidoreductase activity, acting on the CH-OH group of donors, NAD or NADP as acceptor"/>
    <property type="evidence" value="ECO:0007669"/>
    <property type="project" value="TreeGrafter"/>
</dbReference>
<dbReference type="PANTHER" id="PTHR10366:SF563">
    <property type="entry name" value="CINNAMOYL-COA REDUCTASE 16"/>
    <property type="match status" value="1"/>
</dbReference>
<dbReference type="FunCoup" id="A0A7J7CZN7">
    <property type="interactions" value="16"/>
</dbReference>
<dbReference type="PANTHER" id="PTHR10366">
    <property type="entry name" value="NAD DEPENDENT EPIMERASE/DEHYDRATASE"/>
    <property type="match status" value="1"/>
</dbReference>
<dbReference type="InParanoid" id="A0A7J7CZN7"/>
<dbReference type="InterPro" id="IPR036291">
    <property type="entry name" value="NAD(P)-bd_dom_sf"/>
</dbReference>
<dbReference type="SUPFAM" id="SSF51735">
    <property type="entry name" value="NAD(P)-binding Rossmann-fold domains"/>
    <property type="match status" value="1"/>
</dbReference>
<keyword evidence="1" id="KW-0521">NADP</keyword>
<dbReference type="EMBL" id="JAAARO010000012">
    <property type="protein sequence ID" value="KAF5739572.1"/>
    <property type="molecule type" value="Genomic_DNA"/>
</dbReference>
<comment type="caution">
    <text evidence="5">The sequence shown here is derived from an EMBL/GenBank/DDBJ whole genome shotgun (WGS) entry which is preliminary data.</text>
</comment>
<organism evidence="5 6">
    <name type="scientific">Tripterygium wilfordii</name>
    <name type="common">Thunder God vine</name>
    <dbReference type="NCBI Taxonomy" id="458696"/>
    <lineage>
        <taxon>Eukaryota</taxon>
        <taxon>Viridiplantae</taxon>
        <taxon>Streptophyta</taxon>
        <taxon>Embryophyta</taxon>
        <taxon>Tracheophyta</taxon>
        <taxon>Spermatophyta</taxon>
        <taxon>Magnoliopsida</taxon>
        <taxon>eudicotyledons</taxon>
        <taxon>Gunneridae</taxon>
        <taxon>Pentapetalae</taxon>
        <taxon>rosids</taxon>
        <taxon>fabids</taxon>
        <taxon>Celastrales</taxon>
        <taxon>Celastraceae</taxon>
        <taxon>Tripterygium</taxon>
    </lineage>
</organism>
<evidence type="ECO:0000256" key="3">
    <source>
        <dbReference type="ARBA" id="ARBA00023445"/>
    </source>
</evidence>
<accession>A0A7J7CZN7</accession>
<dbReference type="CDD" id="cd08958">
    <property type="entry name" value="FR_SDR_e"/>
    <property type="match status" value="1"/>
</dbReference>
<evidence type="ECO:0000313" key="6">
    <source>
        <dbReference type="Proteomes" id="UP000593562"/>
    </source>
</evidence>
<dbReference type="InterPro" id="IPR001509">
    <property type="entry name" value="Epimerase_deHydtase"/>
</dbReference>
<name>A0A7J7CZN7_TRIWF</name>
<keyword evidence="2" id="KW-0560">Oxidoreductase</keyword>
<proteinExistence type="inferred from homology"/>
<dbReference type="Pfam" id="PF01370">
    <property type="entry name" value="Epimerase"/>
    <property type="match status" value="1"/>
</dbReference>
<evidence type="ECO:0000256" key="2">
    <source>
        <dbReference type="ARBA" id="ARBA00023002"/>
    </source>
</evidence>
<gene>
    <name evidence="5" type="ORF">HS088_TW12G00781</name>
</gene>
<dbReference type="AlphaFoldDB" id="A0A7J7CZN7"/>